<dbReference type="AlphaFoldDB" id="A0A4Y7Q2P2"/>
<evidence type="ECO:0000256" key="1">
    <source>
        <dbReference type="ARBA" id="ARBA00001353"/>
    </source>
</evidence>
<comment type="catalytic activity">
    <reaction evidence="1">
        <text>7,8-dihydroneopterin = 6-hydroxymethyl-7,8-dihydropterin + glycolaldehyde</text>
        <dbReference type="Rhea" id="RHEA:10540"/>
        <dbReference type="ChEBI" id="CHEBI:17001"/>
        <dbReference type="ChEBI" id="CHEBI:17071"/>
        <dbReference type="ChEBI" id="CHEBI:44841"/>
        <dbReference type="EC" id="4.1.2.25"/>
    </reaction>
</comment>
<evidence type="ECO:0000259" key="8">
    <source>
        <dbReference type="SMART" id="SM00905"/>
    </source>
</evidence>
<dbReference type="SMART" id="SM00905">
    <property type="entry name" value="FolB"/>
    <property type="match status" value="2"/>
</dbReference>
<dbReference type="Gene3D" id="3.30.1130.10">
    <property type="match status" value="2"/>
</dbReference>
<dbReference type="OrthoDB" id="5425486at2759"/>
<organism evidence="9 10">
    <name type="scientific">Rickenella mellea</name>
    <dbReference type="NCBI Taxonomy" id="50990"/>
    <lineage>
        <taxon>Eukaryota</taxon>
        <taxon>Fungi</taxon>
        <taxon>Dikarya</taxon>
        <taxon>Basidiomycota</taxon>
        <taxon>Agaricomycotina</taxon>
        <taxon>Agaricomycetes</taxon>
        <taxon>Hymenochaetales</taxon>
        <taxon>Rickenellaceae</taxon>
        <taxon>Rickenella</taxon>
    </lineage>
</organism>
<name>A0A4Y7Q2P2_9AGAM</name>
<dbReference type="VEuPathDB" id="FungiDB:BD410DRAFT_297493"/>
<dbReference type="GO" id="GO:0004150">
    <property type="term" value="F:dihydroneopterin aldolase activity"/>
    <property type="evidence" value="ECO:0007669"/>
    <property type="project" value="UniProtKB-EC"/>
</dbReference>
<feature type="domain" description="Dihydroneopterin aldolase/epimerase" evidence="8">
    <location>
        <begin position="139"/>
        <end position="240"/>
    </location>
</feature>
<protein>
    <recommendedName>
        <fullName evidence="4">dihydroneopterin aldolase</fullName>
        <ecNumber evidence="4">4.1.2.25</ecNumber>
    </recommendedName>
    <alternativeName>
        <fullName evidence="7">7,8-dihydroneopterin aldolase</fullName>
    </alternativeName>
</protein>
<dbReference type="PANTHER" id="PTHR42844:SF1">
    <property type="entry name" value="DIHYDRONEOPTERIN ALDOLASE 1-RELATED"/>
    <property type="match status" value="1"/>
</dbReference>
<keyword evidence="5" id="KW-0289">Folate biosynthesis</keyword>
<dbReference type="EMBL" id="ML170180">
    <property type="protein sequence ID" value="TDL21591.1"/>
    <property type="molecule type" value="Genomic_DNA"/>
</dbReference>
<dbReference type="Pfam" id="PF02152">
    <property type="entry name" value="FolB"/>
    <property type="match status" value="2"/>
</dbReference>
<evidence type="ECO:0000256" key="3">
    <source>
        <dbReference type="ARBA" id="ARBA00005708"/>
    </source>
</evidence>
<dbReference type="STRING" id="50990.A0A4Y7Q2P2"/>
<dbReference type="GO" id="GO:0046656">
    <property type="term" value="P:folic acid biosynthetic process"/>
    <property type="evidence" value="ECO:0007669"/>
    <property type="project" value="UniProtKB-KW"/>
</dbReference>
<sequence length="246" mass="27020">MSTLTDTGDIESDTVFFRELRVNATVGPDRWGKIRPQPVHISVQVLLSLESACKSDDVVDSVHYGDLCKEISELSLSKSFNNLRELAEEAGLHALKDDRVEGVRVVAEALNQFLMADSLGVTVFVTRSGDGHSVKSHNAFIKNLGVHVIIGVNPPERIYQQRVVTQITFHEPVWQNPDWHKIHEDLVKSIAKTSFLTLEAFASHVAHAACGNSGATKVTVQSEKPSALAFAQSSGVKITRTPSFYD</sequence>
<dbReference type="InterPro" id="IPR006156">
    <property type="entry name" value="Dihydroneopterin_aldolase"/>
</dbReference>
<accession>A0A4Y7Q2P2</accession>
<gene>
    <name evidence="9" type="ORF">BD410DRAFT_297493</name>
</gene>
<evidence type="ECO:0000256" key="5">
    <source>
        <dbReference type="ARBA" id="ARBA00022909"/>
    </source>
</evidence>
<dbReference type="GO" id="GO:0005737">
    <property type="term" value="C:cytoplasm"/>
    <property type="evidence" value="ECO:0007669"/>
    <property type="project" value="TreeGrafter"/>
</dbReference>
<proteinExistence type="inferred from homology"/>
<evidence type="ECO:0000313" key="10">
    <source>
        <dbReference type="Proteomes" id="UP000294933"/>
    </source>
</evidence>
<evidence type="ECO:0000256" key="2">
    <source>
        <dbReference type="ARBA" id="ARBA00005013"/>
    </source>
</evidence>
<dbReference type="Proteomes" id="UP000294933">
    <property type="component" value="Unassembled WGS sequence"/>
</dbReference>
<evidence type="ECO:0000256" key="7">
    <source>
        <dbReference type="ARBA" id="ARBA00032903"/>
    </source>
</evidence>
<keyword evidence="6" id="KW-0456">Lyase</keyword>
<comment type="similarity">
    <text evidence="3">Belongs to the DHNA family.</text>
</comment>
<dbReference type="NCBIfam" id="TIGR00526">
    <property type="entry name" value="folB_dom"/>
    <property type="match status" value="1"/>
</dbReference>
<evidence type="ECO:0000313" key="9">
    <source>
        <dbReference type="EMBL" id="TDL21591.1"/>
    </source>
</evidence>
<evidence type="ECO:0000256" key="4">
    <source>
        <dbReference type="ARBA" id="ARBA00013043"/>
    </source>
</evidence>
<feature type="domain" description="Dihydroneopterin aldolase/epimerase" evidence="8">
    <location>
        <begin position="15"/>
        <end position="125"/>
    </location>
</feature>
<dbReference type="PANTHER" id="PTHR42844">
    <property type="entry name" value="DIHYDRONEOPTERIN ALDOLASE 1-RELATED"/>
    <property type="match status" value="1"/>
</dbReference>
<dbReference type="SUPFAM" id="SSF55620">
    <property type="entry name" value="Tetrahydrobiopterin biosynthesis enzymes-like"/>
    <property type="match status" value="2"/>
</dbReference>
<keyword evidence="10" id="KW-1185">Reference proteome</keyword>
<comment type="pathway">
    <text evidence="2">Cofactor biosynthesis; tetrahydrofolate biosynthesis; 2-amino-4-hydroxy-6-hydroxymethyl-7,8-dihydropteridine diphosphate from 7,8-dihydroneopterin triphosphate: step 3/4.</text>
</comment>
<dbReference type="EC" id="4.1.2.25" evidence="4"/>
<dbReference type="InterPro" id="IPR006157">
    <property type="entry name" value="FolB_dom"/>
</dbReference>
<evidence type="ECO:0000256" key="6">
    <source>
        <dbReference type="ARBA" id="ARBA00023239"/>
    </source>
</evidence>
<dbReference type="InterPro" id="IPR043133">
    <property type="entry name" value="GTP-CH-I_C/QueF"/>
</dbReference>
<reference evidence="9 10" key="1">
    <citation type="submission" date="2018-06" db="EMBL/GenBank/DDBJ databases">
        <title>A transcriptomic atlas of mushroom development highlights an independent origin of complex multicellularity.</title>
        <authorList>
            <consortium name="DOE Joint Genome Institute"/>
            <person name="Krizsan K."/>
            <person name="Almasi E."/>
            <person name="Merenyi Z."/>
            <person name="Sahu N."/>
            <person name="Viragh M."/>
            <person name="Koszo T."/>
            <person name="Mondo S."/>
            <person name="Kiss B."/>
            <person name="Balint B."/>
            <person name="Kues U."/>
            <person name="Barry K."/>
            <person name="Hegedus J.C."/>
            <person name="Henrissat B."/>
            <person name="Johnson J."/>
            <person name="Lipzen A."/>
            <person name="Ohm R."/>
            <person name="Nagy I."/>
            <person name="Pangilinan J."/>
            <person name="Yan J."/>
            <person name="Xiong Y."/>
            <person name="Grigoriev I.V."/>
            <person name="Hibbett D.S."/>
            <person name="Nagy L.G."/>
        </authorList>
    </citation>
    <scope>NUCLEOTIDE SEQUENCE [LARGE SCALE GENOMIC DNA]</scope>
    <source>
        <strain evidence="9 10">SZMC22713</strain>
    </source>
</reference>